<gene>
    <name evidence="1" type="ORF">CPB83DRAFT_899169</name>
</gene>
<reference evidence="1" key="1">
    <citation type="submission" date="2020-11" db="EMBL/GenBank/DDBJ databases">
        <authorList>
            <consortium name="DOE Joint Genome Institute"/>
            <person name="Ahrendt S."/>
            <person name="Riley R."/>
            <person name="Andreopoulos W."/>
            <person name="Labutti K."/>
            <person name="Pangilinan J."/>
            <person name="Ruiz-Duenas F.J."/>
            <person name="Barrasa J.M."/>
            <person name="Sanchez-Garcia M."/>
            <person name="Camarero S."/>
            <person name="Miyauchi S."/>
            <person name="Serrano A."/>
            <person name="Linde D."/>
            <person name="Babiker R."/>
            <person name="Drula E."/>
            <person name="Ayuso-Fernandez I."/>
            <person name="Pacheco R."/>
            <person name="Padilla G."/>
            <person name="Ferreira P."/>
            <person name="Barriuso J."/>
            <person name="Kellner H."/>
            <person name="Castanera R."/>
            <person name="Alfaro M."/>
            <person name="Ramirez L."/>
            <person name="Pisabarro A.G."/>
            <person name="Kuo A."/>
            <person name="Tritt A."/>
            <person name="Lipzen A."/>
            <person name="He G."/>
            <person name="Yan M."/>
            <person name="Ng V."/>
            <person name="Cullen D."/>
            <person name="Martin F."/>
            <person name="Rosso M.-N."/>
            <person name="Henrissat B."/>
            <person name="Hibbett D."/>
            <person name="Martinez A.T."/>
            <person name="Grigoriev I.V."/>
        </authorList>
    </citation>
    <scope>NUCLEOTIDE SEQUENCE</scope>
    <source>
        <strain evidence="1">CBS 506.95</strain>
    </source>
</reference>
<protein>
    <submittedName>
        <fullName evidence="1">Uncharacterized protein</fullName>
    </submittedName>
</protein>
<evidence type="ECO:0000313" key="2">
    <source>
        <dbReference type="Proteomes" id="UP000807306"/>
    </source>
</evidence>
<organism evidence="1 2">
    <name type="scientific">Crepidotus variabilis</name>
    <dbReference type="NCBI Taxonomy" id="179855"/>
    <lineage>
        <taxon>Eukaryota</taxon>
        <taxon>Fungi</taxon>
        <taxon>Dikarya</taxon>
        <taxon>Basidiomycota</taxon>
        <taxon>Agaricomycotina</taxon>
        <taxon>Agaricomycetes</taxon>
        <taxon>Agaricomycetidae</taxon>
        <taxon>Agaricales</taxon>
        <taxon>Agaricineae</taxon>
        <taxon>Crepidotaceae</taxon>
        <taxon>Crepidotus</taxon>
    </lineage>
</organism>
<evidence type="ECO:0000313" key="1">
    <source>
        <dbReference type="EMBL" id="KAF9522977.1"/>
    </source>
</evidence>
<sequence>MLSSGEEQGKPEAEPTSFLNFKNFIGAIWAMFIAPDEPYSKNMWQLRMWQVADGSGFARSVRYFGNFGNESAKDDTFTSKFTPATKNPIRHLPPLIGQCILPIINHASPFLYSLFVFPTLVLCPPTLPLCYHLYILRLFEVQFEGFQGSLGVLNLRTYQGRSLLPSFPLKTFATTWTQTWWAATPLDTVDDGSISESRISNLTKPTRSHHHLQCVLQHHGQFSVHHNRINGPGADFLQYEEPKPRNERVLRTRSGRRRGNGNENLRFERSNISGITVLNMMFYQQ</sequence>
<keyword evidence="2" id="KW-1185">Reference proteome</keyword>
<dbReference type="EMBL" id="MU157928">
    <property type="protein sequence ID" value="KAF9522977.1"/>
    <property type="molecule type" value="Genomic_DNA"/>
</dbReference>
<name>A0A9P6JJ71_9AGAR</name>
<dbReference type="AlphaFoldDB" id="A0A9P6JJ71"/>
<proteinExistence type="predicted"/>
<dbReference type="Proteomes" id="UP000807306">
    <property type="component" value="Unassembled WGS sequence"/>
</dbReference>
<accession>A0A9P6JJ71</accession>
<comment type="caution">
    <text evidence="1">The sequence shown here is derived from an EMBL/GenBank/DDBJ whole genome shotgun (WGS) entry which is preliminary data.</text>
</comment>